<dbReference type="Pfam" id="PF11225">
    <property type="entry name" value="DUF3024"/>
    <property type="match status" value="1"/>
</dbReference>
<dbReference type="Proteomes" id="UP000683551">
    <property type="component" value="Chromosome"/>
</dbReference>
<dbReference type="AlphaFoldDB" id="A0A9E6SY47"/>
<sequence>MERYPHPNEVDFKRIQKKLSERCRYRYVSPEVHSIPGGYEVRSPCCSRNIDKTGGTIDIARIEFNRESGTWQLYRKDHSHGTWCLESEFETLPLLLTVLNQDKHRKFWP</sequence>
<dbReference type="EMBL" id="CP071137">
    <property type="protein sequence ID" value="QWY77571.1"/>
    <property type="molecule type" value="Genomic_DNA"/>
</dbReference>
<dbReference type="InterPro" id="IPR021388">
    <property type="entry name" value="DUF3024"/>
</dbReference>
<proteinExistence type="predicted"/>
<organism evidence="1 2">
    <name type="scientific">Ferrovum myxofaciens</name>
    <dbReference type="NCBI Taxonomy" id="416213"/>
    <lineage>
        <taxon>Bacteria</taxon>
        <taxon>Pseudomonadati</taxon>
        <taxon>Pseudomonadota</taxon>
        <taxon>Betaproteobacteria</taxon>
        <taxon>Ferrovales</taxon>
        <taxon>Ferrovaceae</taxon>
        <taxon>Ferrovum</taxon>
    </lineage>
</organism>
<accession>A0A9E6SY47</accession>
<name>A0A9E6SY47_9PROT</name>
<evidence type="ECO:0000313" key="1">
    <source>
        <dbReference type="EMBL" id="QWY77571.1"/>
    </source>
</evidence>
<evidence type="ECO:0000313" key="2">
    <source>
        <dbReference type="Proteomes" id="UP000683551"/>
    </source>
</evidence>
<reference evidence="1" key="1">
    <citation type="submission" date="2021-02" db="EMBL/GenBank/DDBJ databases">
        <title>Comparative genomics of Ferrovum myxofaciens strains, predominant extremophile bacteria forming large biofilm stalactites in acid mine ecosystems.</title>
        <authorList>
            <person name="Burkartova K."/>
            <person name="Ridl J."/>
            <person name="Pajer P."/>
            <person name="Falteisek L."/>
        </authorList>
    </citation>
    <scope>NUCLEOTIDE SEQUENCE</scope>
    <source>
        <strain evidence="1">MI1III</strain>
    </source>
</reference>
<gene>
    <name evidence="1" type="ORF">JZL65_00340</name>
</gene>
<protein>
    <submittedName>
        <fullName evidence="1">DUF3024 domain-containing protein</fullName>
    </submittedName>
</protein>